<evidence type="ECO:0000256" key="4">
    <source>
        <dbReference type="ARBA" id="ARBA00022741"/>
    </source>
</evidence>
<dbReference type="GO" id="GO:0042732">
    <property type="term" value="P:D-xylose metabolic process"/>
    <property type="evidence" value="ECO:0007669"/>
    <property type="project" value="UniProtKB-KW"/>
</dbReference>
<dbReference type="InterPro" id="IPR018483">
    <property type="entry name" value="Carb_kinase_FGGY_CS"/>
</dbReference>
<dbReference type="RefSeq" id="WP_270452215.1">
    <property type="nucleotide sequence ID" value="NZ_JADPIE010000001.1"/>
</dbReference>
<name>A0A931AMR2_9FIRM</name>
<dbReference type="Gene3D" id="3.30.420.40">
    <property type="match status" value="2"/>
</dbReference>
<dbReference type="EC" id="2.7.1.17" evidence="9"/>
<dbReference type="GO" id="GO:0004856">
    <property type="term" value="F:D-xylulokinase activity"/>
    <property type="evidence" value="ECO:0007669"/>
    <property type="project" value="UniProtKB-EC"/>
</dbReference>
<dbReference type="PIRSF" id="PIRSF000538">
    <property type="entry name" value="GlpK"/>
    <property type="match status" value="1"/>
</dbReference>
<dbReference type="InterPro" id="IPR018484">
    <property type="entry name" value="FGGY_N"/>
</dbReference>
<proteinExistence type="inferred from homology"/>
<dbReference type="InterPro" id="IPR050406">
    <property type="entry name" value="FGGY_Carb_Kinase"/>
</dbReference>
<evidence type="ECO:0000259" key="11">
    <source>
        <dbReference type="Pfam" id="PF02782"/>
    </source>
</evidence>
<sequence length="508" mass="55894">MGKYILAHDLGTTGNKATLYNADGDLVNSQFFGYETDYPKTNWAEQNPEDWWEAVCKSTKKLIKDSKIDKSSIGVISFSGQMMGALPVNEKGQPLSNSIIWADQRSTSEANLLSSKVGNDQIYNITGHRVSPAYSGEKILWFKMNKPEIYSNTYKFLQAKDYIIYKLTGEFVTDYSDATGTNIFNINKLEWSEKIIESAEIDINKLPDALPSTHVAGTVNANVAETVGLQKGTPVVIGAGDGTTATVGAGIIEEGEAYNVIGSSSWIALSTPEPIFDEEKKTFNWAHAVPGMYVPCGTMQTAGASYSWARDNLSPLEKIAGEKLGIDEYDLMNLMIEKSNPGANNLLYLPYLMGERSPHWDPEAKGAFIGLNMNNNRGDMLRAVLEGVTFNLRIILESFTKKVSLDSIKVIGGGAKGDIWRQIMADIYNKDILRLQLLDEASSLGGAIIGGVGVGIFDDFSIAKELNPVVDEVKPNQNNIIIYNELFPIFKEAYHSLKPINHKLSQLD</sequence>
<evidence type="ECO:0000256" key="7">
    <source>
        <dbReference type="ARBA" id="ARBA00023277"/>
    </source>
</evidence>
<dbReference type="InterPro" id="IPR000577">
    <property type="entry name" value="Carb_kinase_FGGY"/>
</dbReference>
<organism evidence="12 13">
    <name type="scientific">Halonatronomonas betaini</name>
    <dbReference type="NCBI Taxonomy" id="2778430"/>
    <lineage>
        <taxon>Bacteria</taxon>
        <taxon>Bacillati</taxon>
        <taxon>Bacillota</taxon>
        <taxon>Clostridia</taxon>
        <taxon>Halanaerobiales</taxon>
        <taxon>Halarsenatibacteraceae</taxon>
        <taxon>Halonatronomonas</taxon>
    </lineage>
</organism>
<comment type="catalytic activity">
    <reaction evidence="9">
        <text>D-xylulose + ATP = D-xylulose 5-phosphate + ADP + H(+)</text>
        <dbReference type="Rhea" id="RHEA:10964"/>
        <dbReference type="ChEBI" id="CHEBI:15378"/>
        <dbReference type="ChEBI" id="CHEBI:17140"/>
        <dbReference type="ChEBI" id="CHEBI:30616"/>
        <dbReference type="ChEBI" id="CHEBI:57737"/>
        <dbReference type="ChEBI" id="CHEBI:456216"/>
        <dbReference type="EC" id="2.7.1.17"/>
    </reaction>
</comment>
<evidence type="ECO:0000259" key="10">
    <source>
        <dbReference type="Pfam" id="PF00370"/>
    </source>
</evidence>
<dbReference type="InterPro" id="IPR006000">
    <property type="entry name" value="Xylulokinase"/>
</dbReference>
<dbReference type="EMBL" id="JADPIE010000001">
    <property type="protein sequence ID" value="MBF8435577.1"/>
    <property type="molecule type" value="Genomic_DNA"/>
</dbReference>
<dbReference type="GO" id="GO:0005524">
    <property type="term" value="F:ATP binding"/>
    <property type="evidence" value="ECO:0007669"/>
    <property type="project" value="UniProtKB-KW"/>
</dbReference>
<comment type="caution">
    <text evidence="12">The sequence shown here is derived from an EMBL/GenBank/DDBJ whole genome shotgun (WGS) entry which is preliminary data.</text>
</comment>
<keyword evidence="6 9" id="KW-0067">ATP-binding</keyword>
<evidence type="ECO:0000256" key="2">
    <source>
        <dbReference type="ARBA" id="ARBA00022629"/>
    </source>
</evidence>
<keyword evidence="13" id="KW-1185">Reference proteome</keyword>
<dbReference type="SUPFAM" id="SSF53067">
    <property type="entry name" value="Actin-like ATPase domain"/>
    <property type="match status" value="2"/>
</dbReference>
<reference evidence="12" key="1">
    <citation type="submission" date="2020-11" db="EMBL/GenBank/DDBJ databases">
        <title>Halonatronomonas betainensis gen. nov., sp. nov. a novel haloalkaliphilic representative of the family Halanaerobiacae capable of betaine degradation.</title>
        <authorList>
            <person name="Boltyanskaya Y."/>
            <person name="Kevbrin V."/>
            <person name="Detkova E."/>
            <person name="Grouzdev D.S."/>
            <person name="Koziaeva V."/>
            <person name="Zhilina T."/>
        </authorList>
    </citation>
    <scope>NUCLEOTIDE SEQUENCE</scope>
    <source>
        <strain evidence="12">Z-7014</strain>
    </source>
</reference>
<dbReference type="CDD" id="cd07805">
    <property type="entry name" value="ASKHA_NBD_FGGY_CvXK-like"/>
    <property type="match status" value="1"/>
</dbReference>
<keyword evidence="7 9" id="KW-0119">Carbohydrate metabolism</keyword>
<evidence type="ECO:0000256" key="6">
    <source>
        <dbReference type="ARBA" id="ARBA00022840"/>
    </source>
</evidence>
<evidence type="ECO:0000256" key="8">
    <source>
        <dbReference type="RuleBase" id="RU003733"/>
    </source>
</evidence>
<dbReference type="AlphaFoldDB" id="A0A931AMR2"/>
<dbReference type="GO" id="GO:0005997">
    <property type="term" value="P:xylulose metabolic process"/>
    <property type="evidence" value="ECO:0007669"/>
    <property type="project" value="InterPro"/>
</dbReference>
<feature type="domain" description="Carbohydrate kinase FGGY C-terminal" evidence="11">
    <location>
        <begin position="257"/>
        <end position="452"/>
    </location>
</feature>
<accession>A0A931AMR2</accession>
<dbReference type="Proteomes" id="UP000621436">
    <property type="component" value="Unassembled WGS sequence"/>
</dbReference>
<evidence type="ECO:0000256" key="9">
    <source>
        <dbReference type="RuleBase" id="RU364073"/>
    </source>
</evidence>
<dbReference type="InterPro" id="IPR043129">
    <property type="entry name" value="ATPase_NBD"/>
</dbReference>
<dbReference type="NCBIfam" id="TIGR01312">
    <property type="entry name" value="XylB"/>
    <property type="match status" value="1"/>
</dbReference>
<dbReference type="PROSITE" id="PS00445">
    <property type="entry name" value="FGGY_KINASES_2"/>
    <property type="match status" value="1"/>
</dbReference>
<protein>
    <recommendedName>
        <fullName evidence="9">Xylulose kinase</fullName>
        <shortName evidence="9">Xylulokinase</shortName>
        <ecNumber evidence="9">2.7.1.17</ecNumber>
    </recommendedName>
</protein>
<evidence type="ECO:0000313" key="12">
    <source>
        <dbReference type="EMBL" id="MBF8435577.1"/>
    </source>
</evidence>
<dbReference type="PANTHER" id="PTHR43095">
    <property type="entry name" value="SUGAR KINASE"/>
    <property type="match status" value="1"/>
</dbReference>
<dbReference type="Pfam" id="PF02782">
    <property type="entry name" value="FGGY_C"/>
    <property type="match status" value="1"/>
</dbReference>
<keyword evidence="4 9" id="KW-0547">Nucleotide-binding</keyword>
<comment type="similarity">
    <text evidence="1 8">Belongs to the FGGY kinase family.</text>
</comment>
<dbReference type="PANTHER" id="PTHR43095:SF5">
    <property type="entry name" value="XYLULOSE KINASE"/>
    <property type="match status" value="1"/>
</dbReference>
<keyword evidence="3 8" id="KW-0808">Transferase</keyword>
<gene>
    <name evidence="9 12" type="primary">xylB</name>
    <name evidence="12" type="ORF">I0Q91_00665</name>
</gene>
<dbReference type="InterPro" id="IPR018485">
    <property type="entry name" value="FGGY_C"/>
</dbReference>
<evidence type="ECO:0000313" key="13">
    <source>
        <dbReference type="Proteomes" id="UP000621436"/>
    </source>
</evidence>
<keyword evidence="5 8" id="KW-0418">Kinase</keyword>
<evidence type="ECO:0000256" key="5">
    <source>
        <dbReference type="ARBA" id="ARBA00022777"/>
    </source>
</evidence>
<feature type="domain" description="Carbohydrate kinase FGGY N-terminal" evidence="10">
    <location>
        <begin position="4"/>
        <end position="248"/>
    </location>
</feature>
<evidence type="ECO:0000256" key="1">
    <source>
        <dbReference type="ARBA" id="ARBA00009156"/>
    </source>
</evidence>
<evidence type="ECO:0000256" key="3">
    <source>
        <dbReference type="ARBA" id="ARBA00022679"/>
    </source>
</evidence>
<dbReference type="Pfam" id="PF00370">
    <property type="entry name" value="FGGY_N"/>
    <property type="match status" value="1"/>
</dbReference>
<keyword evidence="2 9" id="KW-0859">Xylose metabolism</keyword>